<protein>
    <recommendedName>
        <fullName evidence="2">F-box domain-containing protein</fullName>
    </recommendedName>
</protein>
<feature type="compositionally biased region" description="Polar residues" evidence="1">
    <location>
        <begin position="232"/>
        <end position="247"/>
    </location>
</feature>
<name>A0A9P6RJW2_9FUNG</name>
<dbReference type="InterPro" id="IPR001810">
    <property type="entry name" value="F-box_dom"/>
</dbReference>
<evidence type="ECO:0000313" key="3">
    <source>
        <dbReference type="EMBL" id="KAG0319192.1"/>
    </source>
</evidence>
<dbReference type="Proteomes" id="UP000823405">
    <property type="component" value="Unassembled WGS sequence"/>
</dbReference>
<feature type="region of interest" description="Disordered" evidence="1">
    <location>
        <begin position="219"/>
        <end position="269"/>
    </location>
</feature>
<feature type="region of interest" description="Disordered" evidence="1">
    <location>
        <begin position="921"/>
        <end position="957"/>
    </location>
</feature>
<dbReference type="InterPro" id="IPR032675">
    <property type="entry name" value="LRR_dom_sf"/>
</dbReference>
<sequence>MGTDTTATTTTDASKRLSPLEIPELLASIVSYLCPNAQDLGRAAQVCTSFHEACTPLFWKCIMLDGEDAHEIWGSHKGFRMGMIRYGRFVEELHLITRVQDADLELMAENFTRLRKLNLTGTNLSEETLKVLIHSDPYRVMDGGASGASGASESKKRKAVMGSLPAKRKSGARASAATVIDDEEGDDEEEEEEEVEGGLEGIVRDDAVDAETKMAKYREYTETETEYEFDSQYESTGILNPSSTATESEQDRPTGSIPHGYASSAPSTKGVRKLAGKIPLHRQSGTTRPAKFKGTKTQFPFYLEELVLNRCGNLTGASVLKVVSRLGPQLKRLHLNHVAELSDQDVLSFMKHVPQLVEINVKGTDVTDTFLQGLAELTTRASTGTDTAAAGSTPEAGTGERAGLEALNLNMLNVSPAGLIPLIKANKSTLKSIAFEHNHSANNEVLYSFIEAPNSNNTKTSTITQNKQKAEKGTASTRLVRAFDQNTVLTSLRVSYCTTLSEEGFAILFTSATELQTVEIDGTGVGDESLLALAATYRNRMKRLGYGVPAAWQKFEIAEDEVLIAEHAKKPSEVGAAALLRKTQGYYSSVKVYSGDTVAGGLLRLSMKHCPRITNKGLRAIVRSCVNLEGLNVSNCDRLSVEIFNGPWACTRFINLMIAGMSLELIPDTVGYSTLIKEEARERQRFPLQEEAFPVKHEFTYRGDYDYIVNPRRGIFGTDDDDDVEEGDDEELDLSDEAAIMAAVRAAVAAVTAKHAAKQVAKNKAKNRATTPKVDTIRYKFPADGKTKTLRLPPPKHRNTNAQRALLKQFYSKLGLFKHLCYFDMSQCCFRVSPKDGLELVLPGLQKSLETWNLYRHVGYNMHDMDLEFFGRNFGYGRKNCPISMNKLDIVEQERKVAADKAKKAEKAKALKSKKAASTKASKGKKVVQAEEEEDEKDRDEDEDEDENEDEEDLPRVSKLDELIVSKFALEDDLDYQVFEWFMEQGVDLVEIDEFDYDMMSGPSHP</sequence>
<organism evidence="3 4">
    <name type="scientific">Linnemannia gamsii</name>
    <dbReference type="NCBI Taxonomy" id="64522"/>
    <lineage>
        <taxon>Eukaryota</taxon>
        <taxon>Fungi</taxon>
        <taxon>Fungi incertae sedis</taxon>
        <taxon>Mucoromycota</taxon>
        <taxon>Mortierellomycotina</taxon>
        <taxon>Mortierellomycetes</taxon>
        <taxon>Mortierellales</taxon>
        <taxon>Mortierellaceae</taxon>
        <taxon>Linnemannia</taxon>
    </lineage>
</organism>
<gene>
    <name evidence="3" type="ORF">BGZ97_002602</name>
</gene>
<dbReference type="SUPFAM" id="SSF52047">
    <property type="entry name" value="RNI-like"/>
    <property type="match status" value="1"/>
</dbReference>
<reference evidence="3" key="1">
    <citation type="journal article" date="2020" name="Fungal Divers.">
        <title>Resolving the Mortierellaceae phylogeny through synthesis of multi-gene phylogenetics and phylogenomics.</title>
        <authorList>
            <person name="Vandepol N."/>
            <person name="Liber J."/>
            <person name="Desiro A."/>
            <person name="Na H."/>
            <person name="Kennedy M."/>
            <person name="Barry K."/>
            <person name="Grigoriev I.V."/>
            <person name="Miller A.N."/>
            <person name="O'Donnell K."/>
            <person name="Stajich J.E."/>
            <person name="Bonito G."/>
        </authorList>
    </citation>
    <scope>NUCLEOTIDE SEQUENCE</scope>
    <source>
        <strain evidence="3">NVP60</strain>
    </source>
</reference>
<dbReference type="InterPro" id="IPR036047">
    <property type="entry name" value="F-box-like_dom_sf"/>
</dbReference>
<dbReference type="AlphaFoldDB" id="A0A9P6RJW2"/>
<dbReference type="GO" id="GO:0019005">
    <property type="term" value="C:SCF ubiquitin ligase complex"/>
    <property type="evidence" value="ECO:0007669"/>
    <property type="project" value="TreeGrafter"/>
</dbReference>
<dbReference type="OrthoDB" id="550575at2759"/>
<feature type="compositionally biased region" description="Acidic residues" evidence="1">
    <location>
        <begin position="222"/>
        <end position="231"/>
    </location>
</feature>
<accession>A0A9P6RJW2</accession>
<dbReference type="Pfam" id="PF12937">
    <property type="entry name" value="F-box-like"/>
    <property type="match status" value="1"/>
</dbReference>
<dbReference type="GO" id="GO:0031146">
    <property type="term" value="P:SCF-dependent proteasomal ubiquitin-dependent protein catabolic process"/>
    <property type="evidence" value="ECO:0007669"/>
    <property type="project" value="TreeGrafter"/>
</dbReference>
<dbReference type="Gene3D" id="3.80.10.10">
    <property type="entry name" value="Ribonuclease Inhibitor"/>
    <property type="match status" value="4"/>
</dbReference>
<proteinExistence type="predicted"/>
<dbReference type="SUPFAM" id="SSF81383">
    <property type="entry name" value="F-box domain"/>
    <property type="match status" value="1"/>
</dbReference>
<feature type="domain" description="F-box" evidence="2">
    <location>
        <begin position="23"/>
        <end position="63"/>
    </location>
</feature>
<feature type="region of interest" description="Disordered" evidence="1">
    <location>
        <begin position="144"/>
        <end position="207"/>
    </location>
</feature>
<dbReference type="PANTHER" id="PTHR13318">
    <property type="entry name" value="PARTNER OF PAIRED, ISOFORM B-RELATED"/>
    <property type="match status" value="1"/>
</dbReference>
<evidence type="ECO:0000313" key="4">
    <source>
        <dbReference type="Proteomes" id="UP000823405"/>
    </source>
</evidence>
<keyword evidence="4" id="KW-1185">Reference proteome</keyword>
<evidence type="ECO:0000256" key="1">
    <source>
        <dbReference type="SAM" id="MobiDB-lite"/>
    </source>
</evidence>
<comment type="caution">
    <text evidence="3">The sequence shown here is derived from an EMBL/GenBank/DDBJ whole genome shotgun (WGS) entry which is preliminary data.</text>
</comment>
<feature type="compositionally biased region" description="Acidic residues" evidence="1">
    <location>
        <begin position="180"/>
        <end position="197"/>
    </location>
</feature>
<dbReference type="EMBL" id="JAAAIN010000158">
    <property type="protein sequence ID" value="KAG0319192.1"/>
    <property type="molecule type" value="Genomic_DNA"/>
</dbReference>
<dbReference type="SMART" id="SM00367">
    <property type="entry name" value="LRR_CC"/>
    <property type="match status" value="6"/>
</dbReference>
<dbReference type="InterPro" id="IPR006553">
    <property type="entry name" value="Leu-rich_rpt_Cys-con_subtyp"/>
</dbReference>
<feature type="compositionally biased region" description="Acidic residues" evidence="1">
    <location>
        <begin position="930"/>
        <end position="953"/>
    </location>
</feature>
<evidence type="ECO:0000259" key="2">
    <source>
        <dbReference type="Pfam" id="PF12937"/>
    </source>
</evidence>